<dbReference type="PANTHER" id="PTHR23012:SF174">
    <property type="entry name" value="OS01G0121200 PROTEIN"/>
    <property type="match status" value="1"/>
</dbReference>
<dbReference type="CDD" id="cd16495">
    <property type="entry name" value="RING_CH-C4HC3_MARCH"/>
    <property type="match status" value="1"/>
</dbReference>
<keyword evidence="3" id="KW-0862">Zinc</keyword>
<proteinExistence type="predicted"/>
<keyword evidence="4" id="KW-0812">Transmembrane</keyword>
<evidence type="ECO:0000256" key="3">
    <source>
        <dbReference type="ARBA" id="ARBA00022833"/>
    </source>
</evidence>
<keyword evidence="1" id="KW-0479">Metal-binding</keyword>
<dbReference type="InterPro" id="IPR022143">
    <property type="entry name" value="DUF3675"/>
</dbReference>
<dbReference type="GO" id="GO:0016874">
    <property type="term" value="F:ligase activity"/>
    <property type="evidence" value="ECO:0007669"/>
    <property type="project" value="UniProtKB-KW"/>
</dbReference>
<dbReference type="SUPFAM" id="SSF57850">
    <property type="entry name" value="RING/U-box"/>
    <property type="match status" value="1"/>
</dbReference>
<dbReference type="GO" id="GO:0016020">
    <property type="term" value="C:membrane"/>
    <property type="evidence" value="ECO:0007669"/>
    <property type="project" value="TreeGrafter"/>
</dbReference>
<dbReference type="GO" id="GO:0004842">
    <property type="term" value="F:ubiquitin-protein transferase activity"/>
    <property type="evidence" value="ECO:0007669"/>
    <property type="project" value="TreeGrafter"/>
</dbReference>
<evidence type="ECO:0000313" key="7">
    <source>
        <dbReference type="Proteomes" id="UP001454036"/>
    </source>
</evidence>
<feature type="transmembrane region" description="Helical" evidence="4">
    <location>
        <begin position="131"/>
        <end position="153"/>
    </location>
</feature>
<organism evidence="6 7">
    <name type="scientific">Lithospermum erythrorhizon</name>
    <name type="common">Purple gromwell</name>
    <name type="synonym">Lithospermum officinale var. erythrorhizon</name>
    <dbReference type="NCBI Taxonomy" id="34254"/>
    <lineage>
        <taxon>Eukaryota</taxon>
        <taxon>Viridiplantae</taxon>
        <taxon>Streptophyta</taxon>
        <taxon>Embryophyta</taxon>
        <taxon>Tracheophyta</taxon>
        <taxon>Spermatophyta</taxon>
        <taxon>Magnoliopsida</taxon>
        <taxon>eudicotyledons</taxon>
        <taxon>Gunneridae</taxon>
        <taxon>Pentapetalae</taxon>
        <taxon>asterids</taxon>
        <taxon>lamiids</taxon>
        <taxon>Boraginales</taxon>
        <taxon>Boraginaceae</taxon>
        <taxon>Boraginoideae</taxon>
        <taxon>Lithospermeae</taxon>
        <taxon>Lithospermum</taxon>
    </lineage>
</organism>
<dbReference type="GO" id="GO:0016567">
    <property type="term" value="P:protein ubiquitination"/>
    <property type="evidence" value="ECO:0007669"/>
    <property type="project" value="TreeGrafter"/>
</dbReference>
<dbReference type="SMART" id="SM00744">
    <property type="entry name" value="RINGv"/>
    <property type="match status" value="1"/>
</dbReference>
<keyword evidence="2" id="KW-0863">Zinc-finger</keyword>
<dbReference type="Pfam" id="PF12906">
    <property type="entry name" value="RINGv"/>
    <property type="match status" value="1"/>
</dbReference>
<feature type="transmembrane region" description="Helical" evidence="4">
    <location>
        <begin position="165"/>
        <end position="184"/>
    </location>
</feature>
<keyword evidence="4" id="KW-0472">Membrane</keyword>
<dbReference type="PANTHER" id="PTHR23012">
    <property type="entry name" value="RING/FYVE/PHD ZINC FINGER DOMAIN-CONTAINING"/>
    <property type="match status" value="1"/>
</dbReference>
<evidence type="ECO:0000256" key="4">
    <source>
        <dbReference type="SAM" id="Phobius"/>
    </source>
</evidence>
<comment type="caution">
    <text evidence="6">The sequence shown here is derived from an EMBL/GenBank/DDBJ whole genome shotgun (WGS) entry which is preliminary data.</text>
</comment>
<evidence type="ECO:0000256" key="1">
    <source>
        <dbReference type="ARBA" id="ARBA00022723"/>
    </source>
</evidence>
<accession>A0AAV3QUJ0</accession>
<evidence type="ECO:0000259" key="5">
    <source>
        <dbReference type="PROSITE" id="PS51292"/>
    </source>
</evidence>
<sequence length="220" mass="25464">MDIEAGSLTRKEAQCRICHDDDEESNMEVPCSCCGSLKYAHRQCVQRWCNEKGDTSCEICLQQFKPGYTAPPPILQLGGIPMTLRGEWEIPQRDLYNFQFISMAPADHNFTDPHFHEYSTSYSRSLMWCRLIAIIFVFLVVLLLSLPVIIYSSEQYSLASFPVPILKIVGVLMPMYFIIMCYTASQRRHYYRQESGNSRLAISSRENDFQLRPPQLHMMI</sequence>
<feature type="domain" description="RING-CH-type" evidence="5">
    <location>
        <begin position="7"/>
        <end position="67"/>
    </location>
</feature>
<dbReference type="InterPro" id="IPR013083">
    <property type="entry name" value="Znf_RING/FYVE/PHD"/>
</dbReference>
<gene>
    <name evidence="6" type="ORF">LIER_21058</name>
</gene>
<dbReference type="InterPro" id="IPR033275">
    <property type="entry name" value="MARCH-like"/>
</dbReference>
<dbReference type="PROSITE" id="PS51292">
    <property type="entry name" value="ZF_RING_CH"/>
    <property type="match status" value="1"/>
</dbReference>
<keyword evidence="4" id="KW-1133">Transmembrane helix</keyword>
<dbReference type="Gene3D" id="3.30.40.10">
    <property type="entry name" value="Zinc/RING finger domain, C3HC4 (zinc finger)"/>
    <property type="match status" value="1"/>
</dbReference>
<protein>
    <submittedName>
        <fullName evidence="6">Ubiquitin-protein ligase</fullName>
    </submittedName>
</protein>
<dbReference type="GO" id="GO:0008270">
    <property type="term" value="F:zinc ion binding"/>
    <property type="evidence" value="ECO:0007669"/>
    <property type="project" value="UniProtKB-KW"/>
</dbReference>
<dbReference type="Proteomes" id="UP001454036">
    <property type="component" value="Unassembled WGS sequence"/>
</dbReference>
<dbReference type="InterPro" id="IPR011016">
    <property type="entry name" value="Znf_RING-CH"/>
</dbReference>
<evidence type="ECO:0000256" key="2">
    <source>
        <dbReference type="ARBA" id="ARBA00022771"/>
    </source>
</evidence>
<name>A0AAV3QUJ0_LITER</name>
<dbReference type="EMBL" id="BAABME010005473">
    <property type="protein sequence ID" value="GAA0165732.1"/>
    <property type="molecule type" value="Genomic_DNA"/>
</dbReference>
<dbReference type="FunFam" id="3.30.40.10:FF:000337">
    <property type="entry name" value="Zinc finger family protein"/>
    <property type="match status" value="1"/>
</dbReference>
<keyword evidence="6" id="KW-0436">Ligase</keyword>
<dbReference type="AlphaFoldDB" id="A0AAV3QUJ0"/>
<evidence type="ECO:0000313" key="6">
    <source>
        <dbReference type="EMBL" id="GAA0165732.1"/>
    </source>
</evidence>
<reference evidence="6 7" key="1">
    <citation type="submission" date="2024-01" db="EMBL/GenBank/DDBJ databases">
        <title>The complete chloroplast genome sequence of Lithospermum erythrorhizon: insights into the phylogenetic relationship among Boraginaceae species and the maternal lineages of purple gromwells.</title>
        <authorList>
            <person name="Okada T."/>
            <person name="Watanabe K."/>
        </authorList>
    </citation>
    <scope>NUCLEOTIDE SEQUENCE [LARGE SCALE GENOMIC DNA]</scope>
</reference>
<keyword evidence="7" id="KW-1185">Reference proteome</keyword>
<dbReference type="Pfam" id="PF12428">
    <property type="entry name" value="DUF3675"/>
    <property type="match status" value="1"/>
</dbReference>